<dbReference type="Proteomes" id="UP001153555">
    <property type="component" value="Unassembled WGS sequence"/>
</dbReference>
<protein>
    <submittedName>
        <fullName evidence="1">Uncharacterized protein</fullName>
    </submittedName>
</protein>
<evidence type="ECO:0000313" key="1">
    <source>
        <dbReference type="EMBL" id="CAA0821087.1"/>
    </source>
</evidence>
<dbReference type="Pfam" id="PF13671">
    <property type="entry name" value="AAA_33"/>
    <property type="match status" value="1"/>
</dbReference>
<evidence type="ECO:0000313" key="2">
    <source>
        <dbReference type="Proteomes" id="UP001153555"/>
    </source>
</evidence>
<reference evidence="1" key="1">
    <citation type="submission" date="2019-12" db="EMBL/GenBank/DDBJ databases">
        <authorList>
            <person name="Scholes J."/>
        </authorList>
    </citation>
    <scope>NUCLEOTIDE SEQUENCE</scope>
</reference>
<organism evidence="1 2">
    <name type="scientific">Striga hermonthica</name>
    <name type="common">Purple witchweed</name>
    <name type="synonym">Buchnera hermonthica</name>
    <dbReference type="NCBI Taxonomy" id="68872"/>
    <lineage>
        <taxon>Eukaryota</taxon>
        <taxon>Viridiplantae</taxon>
        <taxon>Streptophyta</taxon>
        <taxon>Embryophyta</taxon>
        <taxon>Tracheophyta</taxon>
        <taxon>Spermatophyta</taxon>
        <taxon>Magnoliopsida</taxon>
        <taxon>eudicotyledons</taxon>
        <taxon>Gunneridae</taxon>
        <taxon>Pentapetalae</taxon>
        <taxon>asterids</taxon>
        <taxon>lamiids</taxon>
        <taxon>Lamiales</taxon>
        <taxon>Orobanchaceae</taxon>
        <taxon>Buchnereae</taxon>
        <taxon>Striga</taxon>
    </lineage>
</organism>
<accession>A0A9N7RAS1</accession>
<proteinExistence type="predicted"/>
<comment type="caution">
    <text evidence="1">The sequence shown here is derived from an EMBL/GenBank/DDBJ whole genome shotgun (WGS) entry which is preliminary data.</text>
</comment>
<keyword evidence="2" id="KW-1185">Reference proteome</keyword>
<gene>
    <name evidence="1" type="ORF">SHERM_19089</name>
</gene>
<dbReference type="PANTHER" id="PTHR37807">
    <property type="entry name" value="OS07G0160300 PROTEIN"/>
    <property type="match status" value="1"/>
</dbReference>
<dbReference type="OrthoDB" id="342190at2759"/>
<dbReference type="Gene3D" id="3.40.50.300">
    <property type="entry name" value="P-loop containing nucleotide triphosphate hydrolases"/>
    <property type="match status" value="1"/>
</dbReference>
<sequence>MDKHGAKERPIVVAMKGHPGTGKSTLANGLAKALKFPLIDKDHFRDSTLPIQRALEQAAVLTTEAVSKLLNDLSYDAMCRSAATQLGLGLSVVVDSPLSRRAHLDRLLEIASGGLVVVVECRAGDEAKWRRRIEARAAAGGGGWLHKPSTWVEMGRLLEGYGGCWDYDVGEVPRIVLDTTKVGVEVGDLVSKVIEFVHFSVGFRQEEL</sequence>
<name>A0A9N7RAS1_STRHE</name>
<dbReference type="SUPFAM" id="SSF52540">
    <property type="entry name" value="P-loop containing nucleoside triphosphate hydrolases"/>
    <property type="match status" value="1"/>
</dbReference>
<dbReference type="PANTHER" id="PTHR37807:SF3">
    <property type="entry name" value="OS07G0160300 PROTEIN"/>
    <property type="match status" value="1"/>
</dbReference>
<dbReference type="AlphaFoldDB" id="A0A9N7RAS1"/>
<dbReference type="EMBL" id="CACSLK010020742">
    <property type="protein sequence ID" value="CAA0821087.1"/>
    <property type="molecule type" value="Genomic_DNA"/>
</dbReference>
<dbReference type="InterPro" id="IPR027417">
    <property type="entry name" value="P-loop_NTPase"/>
</dbReference>